<evidence type="ECO:0000256" key="2">
    <source>
        <dbReference type="ARBA" id="ARBA00022723"/>
    </source>
</evidence>
<evidence type="ECO:0008006" key="6">
    <source>
        <dbReference type="Google" id="ProtNLM"/>
    </source>
</evidence>
<dbReference type="PANTHER" id="PTHR23426">
    <property type="entry name" value="FERREDOXIN/ADRENODOXIN"/>
    <property type="match status" value="1"/>
</dbReference>
<dbReference type="InterPro" id="IPR001041">
    <property type="entry name" value="2Fe-2S_ferredoxin-type"/>
</dbReference>
<dbReference type="GO" id="GO:0140647">
    <property type="term" value="P:P450-containing electron transport chain"/>
    <property type="evidence" value="ECO:0007669"/>
    <property type="project" value="InterPro"/>
</dbReference>
<keyword evidence="3" id="KW-0408">Iron</keyword>
<accession>A0A7S2E646</accession>
<proteinExistence type="predicted"/>
<organism evidence="5">
    <name type="scientific">Ditylum brightwellii</name>
    <dbReference type="NCBI Taxonomy" id="49249"/>
    <lineage>
        <taxon>Eukaryota</taxon>
        <taxon>Sar</taxon>
        <taxon>Stramenopiles</taxon>
        <taxon>Ochrophyta</taxon>
        <taxon>Bacillariophyta</taxon>
        <taxon>Mediophyceae</taxon>
        <taxon>Lithodesmiophycidae</taxon>
        <taxon>Lithodesmiales</taxon>
        <taxon>Lithodesmiaceae</taxon>
        <taxon>Ditylum</taxon>
    </lineage>
</organism>
<dbReference type="GO" id="GO:0005739">
    <property type="term" value="C:mitochondrion"/>
    <property type="evidence" value="ECO:0007669"/>
    <property type="project" value="TreeGrafter"/>
</dbReference>
<dbReference type="AlphaFoldDB" id="A0A7S2E646"/>
<dbReference type="InterPro" id="IPR036010">
    <property type="entry name" value="2Fe-2S_ferredoxin-like_sf"/>
</dbReference>
<evidence type="ECO:0000313" key="5">
    <source>
        <dbReference type="EMBL" id="CAD9317337.1"/>
    </source>
</evidence>
<keyword evidence="1" id="KW-0001">2Fe-2S</keyword>
<dbReference type="SUPFAM" id="SSF54292">
    <property type="entry name" value="2Fe-2S ferredoxin-like"/>
    <property type="match status" value="1"/>
</dbReference>
<dbReference type="GO" id="GO:0046872">
    <property type="term" value="F:metal ion binding"/>
    <property type="evidence" value="ECO:0007669"/>
    <property type="project" value="UniProtKB-KW"/>
</dbReference>
<dbReference type="Gene3D" id="3.10.20.30">
    <property type="match status" value="1"/>
</dbReference>
<dbReference type="PANTHER" id="PTHR23426:SF67">
    <property type="entry name" value="2FE-2S FERREDOXIN-TYPE DOMAIN-CONTAINING PROTEIN"/>
    <property type="match status" value="1"/>
</dbReference>
<dbReference type="InterPro" id="IPR001055">
    <property type="entry name" value="Adrenodoxin-like"/>
</dbReference>
<sequence>MIGHTLRLQRRHFIRQCTSFLSKESPTVLSPIHHKIHPRDNNDIFISSSSIVIRRTLARSSNHSAETPEDKAITFVVSIGHERRVAEGVVNALKESGMSGEMLLSMVRSMAGRWEVGEDEGLDALVASVKQTLDLSEGKKVVTFYVVPPNAWASSQEDATDEEQNDVMHDETEEEKKKMRTRAFVVEAVEGTSIADVAKFGAGEGASTLRDYVECACSGIMACSTCHVVIDPEWFDVVGGPIEAEEDMLDLAYAPRSTSRLGCQVVLTKEHDGMVIRLPKGANNMMDFIPFED</sequence>
<keyword evidence="4" id="KW-0411">Iron-sulfur</keyword>
<dbReference type="InterPro" id="IPR012675">
    <property type="entry name" value="Beta-grasp_dom_sf"/>
</dbReference>
<dbReference type="EMBL" id="HBGN01005792">
    <property type="protein sequence ID" value="CAD9317337.1"/>
    <property type="molecule type" value="Transcribed_RNA"/>
</dbReference>
<protein>
    <recommendedName>
        <fullName evidence="6">2Fe-2S ferredoxin-type domain-containing protein</fullName>
    </recommendedName>
</protein>
<evidence type="ECO:0000256" key="1">
    <source>
        <dbReference type="ARBA" id="ARBA00022714"/>
    </source>
</evidence>
<keyword evidence="2" id="KW-0479">Metal-binding</keyword>
<evidence type="ECO:0000256" key="4">
    <source>
        <dbReference type="ARBA" id="ARBA00023014"/>
    </source>
</evidence>
<name>A0A7S2E646_9STRA</name>
<dbReference type="GO" id="GO:0051537">
    <property type="term" value="F:2 iron, 2 sulfur cluster binding"/>
    <property type="evidence" value="ECO:0007669"/>
    <property type="project" value="UniProtKB-KW"/>
</dbReference>
<dbReference type="CDD" id="cd00207">
    <property type="entry name" value="fer2"/>
    <property type="match status" value="1"/>
</dbReference>
<dbReference type="GO" id="GO:0009055">
    <property type="term" value="F:electron transfer activity"/>
    <property type="evidence" value="ECO:0007669"/>
    <property type="project" value="TreeGrafter"/>
</dbReference>
<reference evidence="5" key="1">
    <citation type="submission" date="2021-01" db="EMBL/GenBank/DDBJ databases">
        <authorList>
            <person name="Corre E."/>
            <person name="Pelletier E."/>
            <person name="Niang G."/>
            <person name="Scheremetjew M."/>
            <person name="Finn R."/>
            <person name="Kale V."/>
            <person name="Holt S."/>
            <person name="Cochrane G."/>
            <person name="Meng A."/>
            <person name="Brown T."/>
            <person name="Cohen L."/>
        </authorList>
    </citation>
    <scope>NUCLEOTIDE SEQUENCE</scope>
    <source>
        <strain evidence="5">Pop2</strain>
    </source>
</reference>
<dbReference type="PRINTS" id="PR00355">
    <property type="entry name" value="ADRENODOXIN"/>
</dbReference>
<evidence type="ECO:0000256" key="3">
    <source>
        <dbReference type="ARBA" id="ARBA00023004"/>
    </source>
</evidence>
<gene>
    <name evidence="5" type="ORF">DBRI1063_LOCUS3745</name>
</gene>